<feature type="transmembrane region" description="Helical" evidence="2">
    <location>
        <begin position="162"/>
        <end position="179"/>
    </location>
</feature>
<keyword evidence="2" id="KW-0812">Transmembrane</keyword>
<feature type="region of interest" description="Disordered" evidence="1">
    <location>
        <begin position="1"/>
        <end position="21"/>
    </location>
</feature>
<sequence length="236" mass="25551">MPAAHDTGRRSGRENVANADRDRTVVGMPSRTLVRGWFAVTAVVVLAALVIQIVAVARAEGRVANLLSYFTIDSNLLVLVTTATLTRGRAPSSTLFRVLWLDALAGIVVTGVVYQVALAGRYELHGLDLLADFLLHRVSPVLCVLGWLIAGPRISNWRAARWSIVFPLLWLAFTLARGASGGGYPYPFIDAGALGYVRVALNCGFIAVFFVLLVVAIRFVDQRLRHAPGGTRSADR</sequence>
<evidence type="ECO:0000256" key="1">
    <source>
        <dbReference type="SAM" id="MobiDB-lite"/>
    </source>
</evidence>
<feature type="transmembrane region" description="Helical" evidence="2">
    <location>
        <begin position="37"/>
        <end position="57"/>
    </location>
</feature>
<evidence type="ECO:0000256" key="2">
    <source>
        <dbReference type="SAM" id="Phobius"/>
    </source>
</evidence>
<feature type="transmembrane region" description="Helical" evidence="2">
    <location>
        <begin position="63"/>
        <end position="86"/>
    </location>
</feature>
<reference evidence="4" key="1">
    <citation type="journal article" date="2019" name="Int. J. Syst. Evol. Microbiol.">
        <title>The Global Catalogue of Microorganisms (GCM) 10K type strain sequencing project: providing services to taxonomists for standard genome sequencing and annotation.</title>
        <authorList>
            <consortium name="The Broad Institute Genomics Platform"/>
            <consortium name="The Broad Institute Genome Sequencing Center for Infectious Disease"/>
            <person name="Wu L."/>
            <person name="Ma J."/>
        </authorList>
    </citation>
    <scope>NUCLEOTIDE SEQUENCE [LARGE SCALE GENOMIC DNA]</scope>
    <source>
        <strain evidence="4">JCM 16898</strain>
    </source>
</reference>
<feature type="transmembrane region" description="Helical" evidence="2">
    <location>
        <begin position="199"/>
        <end position="220"/>
    </location>
</feature>
<protein>
    <submittedName>
        <fullName evidence="3">Pr6Pr family membrane protein</fullName>
    </submittedName>
</protein>
<comment type="caution">
    <text evidence="3">The sequence shown here is derived from an EMBL/GenBank/DDBJ whole genome shotgun (WGS) entry which is preliminary data.</text>
</comment>
<name>A0ABP6XUS7_9PSEU</name>
<proteinExistence type="predicted"/>
<dbReference type="NCBIfam" id="NF038065">
    <property type="entry name" value="Pr6Pr"/>
    <property type="match status" value="1"/>
</dbReference>
<feature type="transmembrane region" description="Helical" evidence="2">
    <location>
        <begin position="129"/>
        <end position="150"/>
    </location>
</feature>
<evidence type="ECO:0000313" key="3">
    <source>
        <dbReference type="EMBL" id="GAA3571782.1"/>
    </source>
</evidence>
<feature type="transmembrane region" description="Helical" evidence="2">
    <location>
        <begin position="98"/>
        <end position="117"/>
    </location>
</feature>
<organism evidence="3 4">
    <name type="scientific">Amycolatopsis ultiminotia</name>
    <dbReference type="NCBI Taxonomy" id="543629"/>
    <lineage>
        <taxon>Bacteria</taxon>
        <taxon>Bacillati</taxon>
        <taxon>Actinomycetota</taxon>
        <taxon>Actinomycetes</taxon>
        <taxon>Pseudonocardiales</taxon>
        <taxon>Pseudonocardiaceae</taxon>
        <taxon>Amycolatopsis</taxon>
    </lineage>
</organism>
<accession>A0ABP6XUS7</accession>
<keyword evidence="2" id="KW-0472">Membrane</keyword>
<dbReference type="InterPro" id="IPR049713">
    <property type="entry name" value="Pr6Pr-like"/>
</dbReference>
<keyword evidence="4" id="KW-1185">Reference proteome</keyword>
<keyword evidence="2" id="KW-1133">Transmembrane helix</keyword>
<gene>
    <name evidence="3" type="ORF">GCM10022222_64940</name>
</gene>
<evidence type="ECO:0000313" key="4">
    <source>
        <dbReference type="Proteomes" id="UP001500689"/>
    </source>
</evidence>
<dbReference type="Proteomes" id="UP001500689">
    <property type="component" value="Unassembled WGS sequence"/>
</dbReference>
<dbReference type="EMBL" id="BAAAZN010000017">
    <property type="protein sequence ID" value="GAA3571782.1"/>
    <property type="molecule type" value="Genomic_DNA"/>
</dbReference>